<evidence type="ECO:0000313" key="2">
    <source>
        <dbReference type="EMBL" id="KIK62770.1"/>
    </source>
</evidence>
<protein>
    <submittedName>
        <fullName evidence="2">Uncharacterized protein</fullName>
    </submittedName>
</protein>
<evidence type="ECO:0000256" key="1">
    <source>
        <dbReference type="SAM" id="SignalP"/>
    </source>
</evidence>
<name>A0A0D0BFS7_9AGAR</name>
<feature type="signal peptide" evidence="1">
    <location>
        <begin position="1"/>
        <end position="24"/>
    </location>
</feature>
<dbReference type="HOGENOM" id="CLU_058858_1_0_1"/>
<dbReference type="OrthoDB" id="3010635at2759"/>
<dbReference type="EMBL" id="KN834766">
    <property type="protein sequence ID" value="KIK62770.1"/>
    <property type="molecule type" value="Genomic_DNA"/>
</dbReference>
<proteinExistence type="predicted"/>
<sequence>MFGLNFARFTLFLPFLWSLLHVSALPFDELTAILPRAVTHIALDEETNEFVAFERDGTLHGRYLAHMEDLYQRRDDTASTCTNLTVDEAKTLSGWDAIVQYADDNWGTGSRSIVTNPSQYPGSPAEVCITNQAIEATLDGDPTCETNNVTTSGQLVGTNGTVAIAVAQGYTATAQFTVSTAATIGLSDTMSVSIKIPEVTDVSESITVSTSVTDTQTSSFSAAYSELTTVTVTMTAPAGKTCDAISSVTSCTLQATGEIQYIASGWIWFNYDDKTHGHYKWAASLEAILDETDRSSYATFRGSVVADTHASYQGTCS</sequence>
<accession>A0A0D0BFS7</accession>
<keyword evidence="3" id="KW-1185">Reference proteome</keyword>
<reference evidence="2 3" key="1">
    <citation type="submission" date="2014-04" db="EMBL/GenBank/DDBJ databases">
        <title>Evolutionary Origins and Diversification of the Mycorrhizal Mutualists.</title>
        <authorList>
            <consortium name="DOE Joint Genome Institute"/>
            <consortium name="Mycorrhizal Genomics Consortium"/>
            <person name="Kohler A."/>
            <person name="Kuo A."/>
            <person name="Nagy L.G."/>
            <person name="Floudas D."/>
            <person name="Copeland A."/>
            <person name="Barry K.W."/>
            <person name="Cichocki N."/>
            <person name="Veneault-Fourrey C."/>
            <person name="LaButti K."/>
            <person name="Lindquist E.A."/>
            <person name="Lipzen A."/>
            <person name="Lundell T."/>
            <person name="Morin E."/>
            <person name="Murat C."/>
            <person name="Riley R."/>
            <person name="Ohm R."/>
            <person name="Sun H."/>
            <person name="Tunlid A."/>
            <person name="Henrissat B."/>
            <person name="Grigoriev I.V."/>
            <person name="Hibbett D.S."/>
            <person name="Martin F."/>
        </authorList>
    </citation>
    <scope>NUCLEOTIDE SEQUENCE [LARGE SCALE GENOMIC DNA]</scope>
    <source>
        <strain evidence="2 3">FD-317 M1</strain>
    </source>
</reference>
<dbReference type="Proteomes" id="UP000053593">
    <property type="component" value="Unassembled WGS sequence"/>
</dbReference>
<dbReference type="Gene3D" id="2.170.15.10">
    <property type="entry name" value="Proaerolysin, chain A, domain 3"/>
    <property type="match status" value="1"/>
</dbReference>
<organism evidence="2 3">
    <name type="scientific">Collybiopsis luxurians FD-317 M1</name>
    <dbReference type="NCBI Taxonomy" id="944289"/>
    <lineage>
        <taxon>Eukaryota</taxon>
        <taxon>Fungi</taxon>
        <taxon>Dikarya</taxon>
        <taxon>Basidiomycota</taxon>
        <taxon>Agaricomycotina</taxon>
        <taxon>Agaricomycetes</taxon>
        <taxon>Agaricomycetidae</taxon>
        <taxon>Agaricales</taxon>
        <taxon>Marasmiineae</taxon>
        <taxon>Omphalotaceae</taxon>
        <taxon>Collybiopsis</taxon>
        <taxon>Collybiopsis luxurians</taxon>
    </lineage>
</organism>
<feature type="chain" id="PRO_5002207310" evidence="1">
    <location>
        <begin position="25"/>
        <end position="317"/>
    </location>
</feature>
<gene>
    <name evidence="2" type="ORF">GYMLUDRAFT_242415</name>
</gene>
<keyword evidence="1" id="KW-0732">Signal</keyword>
<dbReference type="AlphaFoldDB" id="A0A0D0BFS7"/>
<evidence type="ECO:0000313" key="3">
    <source>
        <dbReference type="Proteomes" id="UP000053593"/>
    </source>
</evidence>